<feature type="region of interest" description="Disordered" evidence="2">
    <location>
        <begin position="448"/>
        <end position="590"/>
    </location>
</feature>
<feature type="compositionally biased region" description="Basic and acidic residues" evidence="2">
    <location>
        <begin position="76"/>
        <end position="88"/>
    </location>
</feature>
<feature type="compositionally biased region" description="Basic and acidic residues" evidence="2">
    <location>
        <begin position="342"/>
        <end position="352"/>
    </location>
</feature>
<feature type="compositionally biased region" description="Polar residues" evidence="2">
    <location>
        <begin position="305"/>
        <end position="325"/>
    </location>
</feature>
<feature type="compositionally biased region" description="Polar residues" evidence="2">
    <location>
        <begin position="496"/>
        <end position="515"/>
    </location>
</feature>
<dbReference type="OrthoDB" id="3647690at2759"/>
<evidence type="ECO:0000256" key="2">
    <source>
        <dbReference type="SAM" id="MobiDB-lite"/>
    </source>
</evidence>
<feature type="region of interest" description="Disordered" evidence="2">
    <location>
        <begin position="773"/>
        <end position="799"/>
    </location>
</feature>
<feature type="compositionally biased region" description="Acidic residues" evidence="2">
    <location>
        <begin position="128"/>
        <end position="142"/>
    </location>
</feature>
<sequence>MPKSRKGSSKKSKSRKRPAPPQDEGWYTIRRILDERTVKGRVEYLVDWDDNIVTGQAYDPTWSSEVTSIARVEWEKAKARRRGEDHQLEQQLEQQLEHQFEPGPGPGPEVDPEQQLQDQQQPKQSNDQEPEAQPEPASDQESDNSQPPRSAHQRRINKAGSQKRRRSASLNSSSSASSPIRPRKVPRSDTCGSLYDEPLASVVSSPSISTPSELPELPDVDLSEYHSRATSLVVEIPKNSNLNPADYLSVIGSQSSGKSTQSLAELENEDSRVAIARNSQGTVPDSQEITDRSWTQQHIPAELPPSSNRLIESQPQDIIPESSSHVIPDSFEAPSKPISQQPDKETEARHDSSLSNHNPTDTASEDRIQESHATVSSDIPCRQPDQLREVSGAGSPVLSESLSHNTPNSRNRQPLASLGSALSIHTQSDASPRFLSQPYFALVLENPESSVPSRILESPAHPAAEIASTHSSSTLPASDPGISQAAQIVPRDFEAPTQQPLTESKSQESLAQSSPNRRRINGEKDQIHVSASPRPREAANLLSQKSAPERFVGHLGGISGSPAKPKTPLNPHKGQKMEKETPEQAKERQAKERLSQAADAELLDIFHMDAFNGEAGSTSHQSASHQIPLHQILAEEPAEHHAPLEKGVSNTYTELPVHSTDLPRSAKTPGSEEKEQAGNTVAAAAAESTGNERDTTTSTFGPQISTPQEPVAAEVADMYGSAFAGAELEPPSVAAPEFIPAQQSTVSLADISRQPEPAYKDIPLMPFVSPDETMMQEPSTDTAHSEQVQREHSPAESSASFAPSAAVEHIVTLPFQASLRQMYNDIIVEFRTSIQEFNKSFSDEDYSEPDQLVVSRIDELFNILLNLCDYPGDVVGSDLETLPPAELAKYCCDTNPKFNFLFELLSGIVKHHSNILIIARSPDLLRLLCHLAEALKMPFSCDAIGRSDLSSGDSSTSKLVLALPTDDIDAREFDVVIGYDHSFRNSSIAQRLRSTDNNIQQLILVLITTHSIEHIDLQIPDDVTLMERKSVLTSAIVRARDLVTSPERGYREPHEIAALFIEYLTGDQDTLLWDAIPVPESILDVYLHSQSRPQVPTFAHHEQESGRKRKHNESDVFETKRPRVLSTSEATAAIGTGQAPVSDEVRAMLAQYATAIGDSSRPQVLINVSHETLQKMAERIAEYERSLEAADCGVEYRAVISSLEKRVKEYERTTNRIYEAQRAALQDRSRFEAERNKMEAAMQSAAAQSEKEAEKAKKIIMELEATVARLTEDPNASDPQNTPLAKTEKLLHDTQSKASLLEKRLENAHKDADYIRNLYQDAASTASGLKSENNQLRSQNEELAKRASENSVKIHEIQERDTVNMFVAQVAELKLQLQQRERELDLANDELRQLKNGRRETRQSSVPRSPRMGMLSPLTRAYGGPGSRGASPALGSGIEGMQLYGQQPRNSRYDHLR</sequence>
<dbReference type="InterPro" id="IPR000953">
    <property type="entry name" value="Chromo/chromo_shadow_dom"/>
</dbReference>
<feature type="compositionally biased region" description="Polar residues" evidence="2">
    <location>
        <begin position="696"/>
        <end position="705"/>
    </location>
</feature>
<feature type="compositionally biased region" description="Basic and acidic residues" evidence="2">
    <location>
        <begin position="783"/>
        <end position="794"/>
    </location>
</feature>
<dbReference type="Gene3D" id="2.40.50.40">
    <property type="match status" value="1"/>
</dbReference>
<evidence type="ECO:0000256" key="1">
    <source>
        <dbReference type="ARBA" id="ARBA00011353"/>
    </source>
</evidence>
<feature type="compositionally biased region" description="Low complexity" evidence="2">
    <location>
        <begin position="198"/>
        <end position="215"/>
    </location>
</feature>
<feature type="compositionally biased region" description="Polar residues" evidence="2">
    <location>
        <begin position="398"/>
        <end position="414"/>
    </location>
</feature>
<evidence type="ECO:0000259" key="3">
    <source>
        <dbReference type="PROSITE" id="PS50013"/>
    </source>
</evidence>
<comment type="caution">
    <text evidence="4">The sequence shown here is derived from an EMBL/GenBank/DDBJ whole genome shotgun (WGS) entry which is preliminary data.</text>
</comment>
<feature type="compositionally biased region" description="Low complexity" evidence="2">
    <location>
        <begin position="113"/>
        <end position="127"/>
    </location>
</feature>
<feature type="compositionally biased region" description="Polar residues" evidence="2">
    <location>
        <begin position="277"/>
        <end position="298"/>
    </location>
</feature>
<reference evidence="4 5" key="1">
    <citation type="submission" date="2017-02" db="EMBL/GenBank/DDBJ databases">
        <title>Genomes of Trichoderma spp. with biocontrol activity.</title>
        <authorList>
            <person name="Gardiner D."/>
            <person name="Kazan K."/>
            <person name="Vos C."/>
            <person name="Harvey P."/>
        </authorList>
    </citation>
    <scope>NUCLEOTIDE SEQUENCE [LARGE SCALE GENOMIC DNA]</scope>
    <source>
        <strain evidence="4 5">Tr1</strain>
    </source>
</reference>
<feature type="compositionally biased region" description="Basic residues" evidence="2">
    <location>
        <begin position="1"/>
        <end position="18"/>
    </location>
</feature>
<dbReference type="Proteomes" id="UP000236290">
    <property type="component" value="Unassembled WGS sequence"/>
</dbReference>
<evidence type="ECO:0000313" key="5">
    <source>
        <dbReference type="Proteomes" id="UP000236290"/>
    </source>
</evidence>
<gene>
    <name evidence="4" type="ORF">THARTR1_04627</name>
</gene>
<feature type="domain" description="Chromo" evidence="3">
    <location>
        <begin position="27"/>
        <end position="65"/>
    </location>
</feature>
<feature type="region of interest" description="Disordered" evidence="2">
    <location>
        <begin position="76"/>
        <end position="222"/>
    </location>
</feature>
<dbReference type="EMBL" id="MTYI01000056">
    <property type="protein sequence ID" value="PNP54938.1"/>
    <property type="molecule type" value="Genomic_DNA"/>
</dbReference>
<protein>
    <recommendedName>
        <fullName evidence="3">Chromo domain-containing protein</fullName>
    </recommendedName>
</protein>
<feature type="region of interest" description="Disordered" evidence="2">
    <location>
        <begin position="1"/>
        <end position="25"/>
    </location>
</feature>
<dbReference type="SUPFAM" id="SSF54160">
    <property type="entry name" value="Chromo domain-like"/>
    <property type="match status" value="1"/>
</dbReference>
<dbReference type="Gene3D" id="3.40.50.12360">
    <property type="match status" value="1"/>
</dbReference>
<feature type="compositionally biased region" description="Polar residues" evidence="2">
    <location>
        <begin position="1325"/>
        <end position="1338"/>
    </location>
</feature>
<feature type="region of interest" description="Disordered" evidence="2">
    <location>
        <begin position="1325"/>
        <end position="1349"/>
    </location>
</feature>
<feature type="compositionally biased region" description="Basic and acidic residues" evidence="2">
    <location>
        <begin position="1339"/>
        <end position="1349"/>
    </location>
</feature>
<feature type="compositionally biased region" description="Basic residues" evidence="2">
    <location>
        <begin position="151"/>
        <end position="167"/>
    </location>
</feature>
<feature type="region of interest" description="Disordered" evidence="2">
    <location>
        <begin position="252"/>
        <end position="420"/>
    </location>
</feature>
<feature type="compositionally biased region" description="Basic and acidic residues" evidence="2">
    <location>
        <begin position="1099"/>
        <end position="1120"/>
    </location>
</feature>
<dbReference type="GO" id="GO:0006338">
    <property type="term" value="P:chromatin remodeling"/>
    <property type="evidence" value="ECO:0007669"/>
    <property type="project" value="UniProtKB-ARBA"/>
</dbReference>
<name>A0A2K0UAX6_TRIHA</name>
<dbReference type="InterPro" id="IPR016197">
    <property type="entry name" value="Chromo-like_dom_sf"/>
</dbReference>
<organism evidence="4 5">
    <name type="scientific">Trichoderma harzianum</name>
    <name type="common">Hypocrea lixii</name>
    <dbReference type="NCBI Taxonomy" id="5544"/>
    <lineage>
        <taxon>Eukaryota</taxon>
        <taxon>Fungi</taxon>
        <taxon>Dikarya</taxon>
        <taxon>Ascomycota</taxon>
        <taxon>Pezizomycotina</taxon>
        <taxon>Sordariomycetes</taxon>
        <taxon>Hypocreomycetidae</taxon>
        <taxon>Hypocreales</taxon>
        <taxon>Hypocreaceae</taxon>
        <taxon>Trichoderma</taxon>
    </lineage>
</organism>
<evidence type="ECO:0000313" key="4">
    <source>
        <dbReference type="EMBL" id="PNP54938.1"/>
    </source>
</evidence>
<comment type="subunit">
    <text evidence="1">Component of the NuA4 histone acetyltransferase complex.</text>
</comment>
<feature type="region of interest" description="Disordered" evidence="2">
    <location>
        <begin position="1097"/>
        <end position="1120"/>
    </location>
</feature>
<dbReference type="InterPro" id="IPR038609">
    <property type="entry name" value="HDA1_su2/3_sf"/>
</dbReference>
<feature type="compositionally biased region" description="Polar residues" evidence="2">
    <location>
        <begin position="353"/>
        <end position="362"/>
    </location>
</feature>
<feature type="compositionally biased region" description="Basic and acidic residues" evidence="2">
    <location>
        <begin position="575"/>
        <end position="590"/>
    </location>
</feature>
<proteinExistence type="predicted"/>
<feature type="compositionally biased region" description="Polar residues" evidence="2">
    <location>
        <begin position="252"/>
        <end position="263"/>
    </location>
</feature>
<feature type="compositionally biased region" description="Low complexity" evidence="2">
    <location>
        <begin position="168"/>
        <end position="180"/>
    </location>
</feature>
<dbReference type="PROSITE" id="PS50013">
    <property type="entry name" value="CHROMO_2"/>
    <property type="match status" value="1"/>
</dbReference>
<feature type="region of interest" description="Disordered" evidence="2">
    <location>
        <begin position="659"/>
        <end position="705"/>
    </location>
</feature>
<feature type="compositionally biased region" description="Basic and acidic residues" evidence="2">
    <location>
        <begin position="1390"/>
        <end position="1402"/>
    </location>
</feature>
<accession>A0A2K0UAX6</accession>
<feature type="region of interest" description="Disordered" evidence="2">
    <location>
        <begin position="1390"/>
        <end position="1457"/>
    </location>
</feature>